<dbReference type="Pfam" id="PF00023">
    <property type="entry name" value="Ank"/>
    <property type="match status" value="2"/>
</dbReference>
<evidence type="ECO:0000313" key="5">
    <source>
        <dbReference type="EMBL" id="CAE1153066.1"/>
    </source>
</evidence>
<evidence type="ECO:0000256" key="4">
    <source>
        <dbReference type="SAM" id="Coils"/>
    </source>
</evidence>
<comment type="caution">
    <text evidence="5">The sequence shown here is derived from an EMBL/GenBank/DDBJ whole genome shotgun (WGS) entry which is preliminary data.</text>
</comment>
<keyword evidence="4" id="KW-0175">Coiled coil</keyword>
<dbReference type="EMBL" id="CAHIKZ030000112">
    <property type="protein sequence ID" value="CAE1153066.1"/>
    <property type="molecule type" value="Genomic_DNA"/>
</dbReference>
<dbReference type="AlphaFoldDB" id="A0A812ARI7"/>
<gene>
    <name evidence="5" type="ORF">SPHA_3696</name>
</gene>
<dbReference type="InterPro" id="IPR002110">
    <property type="entry name" value="Ankyrin_rpt"/>
</dbReference>
<evidence type="ECO:0000313" key="6">
    <source>
        <dbReference type="Proteomes" id="UP000597762"/>
    </source>
</evidence>
<dbReference type="PROSITE" id="PS50297">
    <property type="entry name" value="ANK_REP_REGION"/>
    <property type="match status" value="5"/>
</dbReference>
<dbReference type="Proteomes" id="UP000597762">
    <property type="component" value="Unassembled WGS sequence"/>
</dbReference>
<keyword evidence="2 3" id="KW-0040">ANK repeat</keyword>
<dbReference type="OrthoDB" id="163438at2759"/>
<feature type="repeat" description="ANK" evidence="3">
    <location>
        <begin position="50"/>
        <end position="82"/>
    </location>
</feature>
<dbReference type="Gene3D" id="1.25.40.20">
    <property type="entry name" value="Ankyrin repeat-containing domain"/>
    <property type="match status" value="3"/>
</dbReference>
<dbReference type="PANTHER" id="PTHR24201">
    <property type="entry name" value="ANK_REP_REGION DOMAIN-CONTAINING PROTEIN"/>
    <property type="match status" value="1"/>
</dbReference>
<dbReference type="Pfam" id="PF13637">
    <property type="entry name" value="Ank_4"/>
    <property type="match status" value="1"/>
</dbReference>
<evidence type="ECO:0000256" key="3">
    <source>
        <dbReference type="PROSITE-ProRule" id="PRU00023"/>
    </source>
</evidence>
<dbReference type="Pfam" id="PF12796">
    <property type="entry name" value="Ank_2"/>
    <property type="match status" value="1"/>
</dbReference>
<keyword evidence="6" id="KW-1185">Reference proteome</keyword>
<sequence length="509" mass="56727">MCNQGKQLEETMPAMQKYANIHEAVKCEDIKEVEEMVKCGANINEISIKNKFTPLHSACNAGALECVHWLLWQGADPTMCTPQGWTPVHIAAIRGHDFCLQALVNNNVSLNTRDNRGSTALHMAAAHGNSFCLNTLMRGGADVNAVDKNGWTAMHAAAFHGRLGCVQTLFKWQGRIDDTDNYGNTPAHLAAMEGHLLCIKFLLSCKSNPRDIFGARNDHGEIPKDLAEQFYKDDVVKYIETIEKEKDGPENMENLSFPAHVAASKGDVEYLRKLIENGVININERDDKGCTPAHKAAGQGHSNILKWLIEMGADLSIKNDLGDMAKDLAERFAHLSCVKLLTSACPVNEEELGIEEIRQSPVVEGAYLQKQAKSRAKQKMINLEHDLEIAKKNYIQLGGVLIDEKKKLEQLREKDQHIDELDAQLEYERLRREKLEAQLDQYQQEMAYLSSKLAQHSAAAMESSEWVSAPSKQSSAHMRTLKKGHSTEGTFIKRSFVAAKKKPLKASTA</sequence>
<dbReference type="PROSITE" id="PS50088">
    <property type="entry name" value="ANK_REPEAT"/>
    <property type="match status" value="6"/>
</dbReference>
<feature type="repeat" description="ANK" evidence="3">
    <location>
        <begin position="182"/>
        <end position="204"/>
    </location>
</feature>
<evidence type="ECO:0000256" key="2">
    <source>
        <dbReference type="ARBA" id="ARBA00023043"/>
    </source>
</evidence>
<protein>
    <submittedName>
        <fullName evidence="5">ANKRD42</fullName>
    </submittedName>
</protein>
<accession>A0A812ARI7</accession>
<keyword evidence="1" id="KW-0677">Repeat</keyword>
<evidence type="ECO:0000256" key="1">
    <source>
        <dbReference type="ARBA" id="ARBA00022737"/>
    </source>
</evidence>
<dbReference type="SUPFAM" id="SSF48403">
    <property type="entry name" value="Ankyrin repeat"/>
    <property type="match status" value="1"/>
</dbReference>
<proteinExistence type="predicted"/>
<dbReference type="SMART" id="SM00248">
    <property type="entry name" value="ANK"/>
    <property type="match status" value="8"/>
</dbReference>
<organism evidence="5 6">
    <name type="scientific">Acanthosepion pharaonis</name>
    <name type="common">Pharaoh cuttlefish</name>
    <name type="synonym">Sepia pharaonis</name>
    <dbReference type="NCBI Taxonomy" id="158019"/>
    <lineage>
        <taxon>Eukaryota</taxon>
        <taxon>Metazoa</taxon>
        <taxon>Spiralia</taxon>
        <taxon>Lophotrochozoa</taxon>
        <taxon>Mollusca</taxon>
        <taxon>Cephalopoda</taxon>
        <taxon>Coleoidea</taxon>
        <taxon>Decapodiformes</taxon>
        <taxon>Sepiida</taxon>
        <taxon>Sepiina</taxon>
        <taxon>Sepiidae</taxon>
        <taxon>Acanthosepion</taxon>
    </lineage>
</organism>
<dbReference type="InterPro" id="IPR036770">
    <property type="entry name" value="Ankyrin_rpt-contain_sf"/>
</dbReference>
<name>A0A812ARI7_ACAPH</name>
<feature type="repeat" description="ANK" evidence="3">
    <location>
        <begin position="116"/>
        <end position="148"/>
    </location>
</feature>
<feature type="repeat" description="ANK" evidence="3">
    <location>
        <begin position="83"/>
        <end position="115"/>
    </location>
</feature>
<dbReference type="InterPro" id="IPR050776">
    <property type="entry name" value="Ank_Repeat/CDKN_Inhibitor"/>
</dbReference>
<feature type="coiled-coil region" evidence="4">
    <location>
        <begin position="418"/>
        <end position="459"/>
    </location>
</feature>
<feature type="repeat" description="ANK" evidence="3">
    <location>
        <begin position="288"/>
        <end position="320"/>
    </location>
</feature>
<dbReference type="PANTHER" id="PTHR24201:SF2">
    <property type="entry name" value="ANKYRIN REPEAT DOMAIN-CONTAINING PROTEIN 42"/>
    <property type="match status" value="1"/>
</dbReference>
<dbReference type="PRINTS" id="PR01415">
    <property type="entry name" value="ANKYRIN"/>
</dbReference>
<feature type="repeat" description="ANK" evidence="3">
    <location>
        <begin position="149"/>
        <end position="181"/>
    </location>
</feature>
<reference evidence="5" key="1">
    <citation type="submission" date="2021-01" db="EMBL/GenBank/DDBJ databases">
        <authorList>
            <person name="Li R."/>
            <person name="Bekaert M."/>
        </authorList>
    </citation>
    <scope>NUCLEOTIDE SEQUENCE</scope>
    <source>
        <strain evidence="5">Farmed</strain>
    </source>
</reference>